<reference evidence="2" key="1">
    <citation type="submission" date="2022-11" db="UniProtKB">
        <authorList>
            <consortium name="WormBaseParasite"/>
        </authorList>
    </citation>
    <scope>IDENTIFICATION</scope>
</reference>
<proteinExistence type="predicted"/>
<name>A0AC34QEZ5_9BILA</name>
<evidence type="ECO:0000313" key="1">
    <source>
        <dbReference type="Proteomes" id="UP000887576"/>
    </source>
</evidence>
<sequence>MTTSFAMTFINDVNVDDNDSGSISTISPNGSSPTTTGTLSNYPSEFGTESSASEDQDYLTEIDDEHLVCLCQSLNNSENVEKLDWLLNKVPADRHKRVEEMMVARAQVLFRRQRYEELYEFLSSYHFSPAHHQVLQDIWKKAHYDQAKAGRNKALDPVARYRIRKRFQYPPTIWDGEKTSYCFKNKSRQILTEAYNNNPLPNPEQKLALAMQANLTVGQVSNWFKNRRQRDRQLTGNRKRPRSGRNSSGNGDSDDSGDSYGVSTPSYGDSALETGSPVIKDNKSSKPAPISNETPQGVTNSGPFAVDLAAAAAAVGHWPNASNALPNLYPSSNGYFGSFDHFNHLAFAYGNCESL</sequence>
<dbReference type="Proteomes" id="UP000887576">
    <property type="component" value="Unplaced"/>
</dbReference>
<protein>
    <submittedName>
        <fullName evidence="2">Homeobox domain-containing protein</fullName>
    </submittedName>
</protein>
<dbReference type="WBParaSite" id="JU765_v2.g15913.t1">
    <property type="protein sequence ID" value="JU765_v2.g15913.t1"/>
    <property type="gene ID" value="JU765_v2.g15913"/>
</dbReference>
<organism evidence="1 2">
    <name type="scientific">Panagrolaimus sp. JU765</name>
    <dbReference type="NCBI Taxonomy" id="591449"/>
    <lineage>
        <taxon>Eukaryota</taxon>
        <taxon>Metazoa</taxon>
        <taxon>Ecdysozoa</taxon>
        <taxon>Nematoda</taxon>
        <taxon>Chromadorea</taxon>
        <taxon>Rhabditida</taxon>
        <taxon>Tylenchina</taxon>
        <taxon>Panagrolaimomorpha</taxon>
        <taxon>Panagrolaimoidea</taxon>
        <taxon>Panagrolaimidae</taxon>
        <taxon>Panagrolaimus</taxon>
    </lineage>
</organism>
<accession>A0AC34QEZ5</accession>
<evidence type="ECO:0000313" key="2">
    <source>
        <dbReference type="WBParaSite" id="JU765_v2.g15913.t1"/>
    </source>
</evidence>